<reference evidence="2 3" key="1">
    <citation type="submission" date="2024-02" db="EMBL/GenBank/DDBJ databases">
        <title>Rubritalea halochordaticola NBRC 107102.</title>
        <authorList>
            <person name="Ichikawa N."/>
            <person name="Katano-Makiyama Y."/>
            <person name="Hidaka K."/>
        </authorList>
    </citation>
    <scope>NUCLEOTIDE SEQUENCE [LARGE SCALE GENOMIC DNA]</scope>
    <source>
        <strain evidence="2 3">NBRC 107102</strain>
    </source>
</reference>
<proteinExistence type="predicted"/>
<keyword evidence="1" id="KW-0472">Membrane</keyword>
<dbReference type="Proteomes" id="UP001424741">
    <property type="component" value="Unassembled WGS sequence"/>
</dbReference>
<organism evidence="2 3">
    <name type="scientific">Rubritalea halochordaticola</name>
    <dbReference type="NCBI Taxonomy" id="714537"/>
    <lineage>
        <taxon>Bacteria</taxon>
        <taxon>Pseudomonadati</taxon>
        <taxon>Verrucomicrobiota</taxon>
        <taxon>Verrucomicrobiia</taxon>
        <taxon>Verrucomicrobiales</taxon>
        <taxon>Rubritaleaceae</taxon>
        <taxon>Rubritalea</taxon>
    </lineage>
</organism>
<dbReference type="EMBL" id="BAABRL010000006">
    <property type="protein sequence ID" value="GAA5495958.1"/>
    <property type="molecule type" value="Genomic_DNA"/>
</dbReference>
<evidence type="ECO:0000313" key="3">
    <source>
        <dbReference type="Proteomes" id="UP001424741"/>
    </source>
</evidence>
<evidence type="ECO:0000256" key="1">
    <source>
        <dbReference type="SAM" id="Phobius"/>
    </source>
</evidence>
<name>A0ABP9V0D9_9BACT</name>
<comment type="caution">
    <text evidence="2">The sequence shown here is derived from an EMBL/GenBank/DDBJ whole genome shotgun (WGS) entry which is preliminary data.</text>
</comment>
<feature type="transmembrane region" description="Helical" evidence="1">
    <location>
        <begin position="55"/>
        <end position="74"/>
    </location>
</feature>
<protein>
    <submittedName>
        <fullName evidence="2">Uncharacterized protein</fullName>
    </submittedName>
</protein>
<keyword evidence="1" id="KW-1133">Transmembrane helix</keyword>
<gene>
    <name evidence="2" type="ORF">Rhal01_02139</name>
</gene>
<feature type="transmembrane region" description="Helical" evidence="1">
    <location>
        <begin position="14"/>
        <end position="34"/>
    </location>
</feature>
<keyword evidence="3" id="KW-1185">Reference proteome</keyword>
<accession>A0ABP9V0D9</accession>
<sequence length="82" mass="9094">MHTTLQKLTPLHRLTKILIVTYTIIEILMLCGVLKKGFMTPAIGCSYRPYSVSRLDSSASCLAILIAGITWSIWHQSISISS</sequence>
<evidence type="ECO:0000313" key="2">
    <source>
        <dbReference type="EMBL" id="GAA5495958.1"/>
    </source>
</evidence>
<keyword evidence="1" id="KW-0812">Transmembrane</keyword>